<gene>
    <name evidence="1" type="ORF">ACFPFM_10655</name>
</gene>
<accession>A0ABV9XXQ9</accession>
<keyword evidence="2" id="KW-1185">Reference proteome</keyword>
<comment type="caution">
    <text evidence="1">The sequence shown here is derived from an EMBL/GenBank/DDBJ whole genome shotgun (WGS) entry which is preliminary data.</text>
</comment>
<sequence>METPVVLVAGLGERTAAEQVWQALPGSLPVRHDLHGLADGVVGQDLHGLADEVVGHDPHRLTGGVARHRVDGVTDGVTRGELLADPFPGPREEPA</sequence>
<dbReference type="EMBL" id="JBHSJB010000009">
    <property type="protein sequence ID" value="MFC5054217.1"/>
    <property type="molecule type" value="Genomic_DNA"/>
</dbReference>
<dbReference type="Proteomes" id="UP001595833">
    <property type="component" value="Unassembled WGS sequence"/>
</dbReference>
<organism evidence="1 2">
    <name type="scientific">Saccharothrix xinjiangensis</name>
    <dbReference type="NCBI Taxonomy" id="204798"/>
    <lineage>
        <taxon>Bacteria</taxon>
        <taxon>Bacillati</taxon>
        <taxon>Actinomycetota</taxon>
        <taxon>Actinomycetes</taxon>
        <taxon>Pseudonocardiales</taxon>
        <taxon>Pseudonocardiaceae</taxon>
        <taxon>Saccharothrix</taxon>
    </lineage>
</organism>
<evidence type="ECO:0000313" key="2">
    <source>
        <dbReference type="Proteomes" id="UP001595833"/>
    </source>
</evidence>
<evidence type="ECO:0000313" key="1">
    <source>
        <dbReference type="EMBL" id="MFC5054217.1"/>
    </source>
</evidence>
<proteinExistence type="predicted"/>
<protein>
    <recommendedName>
        <fullName evidence="3">Beta-ketoacyl synthase-like protein</fullName>
    </recommendedName>
</protein>
<dbReference type="RefSeq" id="WP_344042714.1">
    <property type="nucleotide sequence ID" value="NZ_BAAAKE010000036.1"/>
</dbReference>
<reference evidence="2" key="1">
    <citation type="journal article" date="2019" name="Int. J. Syst. Evol. Microbiol.">
        <title>The Global Catalogue of Microorganisms (GCM) 10K type strain sequencing project: providing services to taxonomists for standard genome sequencing and annotation.</title>
        <authorList>
            <consortium name="The Broad Institute Genomics Platform"/>
            <consortium name="The Broad Institute Genome Sequencing Center for Infectious Disease"/>
            <person name="Wu L."/>
            <person name="Ma J."/>
        </authorList>
    </citation>
    <scope>NUCLEOTIDE SEQUENCE [LARGE SCALE GENOMIC DNA]</scope>
    <source>
        <strain evidence="2">KCTC 12848</strain>
    </source>
</reference>
<evidence type="ECO:0008006" key="3">
    <source>
        <dbReference type="Google" id="ProtNLM"/>
    </source>
</evidence>
<name>A0ABV9XXQ9_9PSEU</name>